<comment type="caution">
    <text evidence="2">The sequence shown here is derived from an EMBL/GenBank/DDBJ whole genome shotgun (WGS) entry which is preliminary data.</text>
</comment>
<evidence type="ECO:0000313" key="2">
    <source>
        <dbReference type="EMBL" id="KAJ8368439.1"/>
    </source>
</evidence>
<name>A0A9Q1FV65_SYNKA</name>
<protein>
    <submittedName>
        <fullName evidence="2">Uncharacterized protein</fullName>
    </submittedName>
</protein>
<dbReference type="AlphaFoldDB" id="A0A9Q1FV65"/>
<feature type="compositionally biased region" description="Basic residues" evidence="1">
    <location>
        <begin position="26"/>
        <end position="38"/>
    </location>
</feature>
<proteinExistence type="predicted"/>
<reference evidence="2" key="1">
    <citation type="journal article" date="2023" name="Science">
        <title>Genome structures resolve the early diversification of teleost fishes.</title>
        <authorList>
            <person name="Parey E."/>
            <person name="Louis A."/>
            <person name="Montfort J."/>
            <person name="Bouchez O."/>
            <person name="Roques C."/>
            <person name="Iampietro C."/>
            <person name="Lluch J."/>
            <person name="Castinel A."/>
            <person name="Donnadieu C."/>
            <person name="Desvignes T."/>
            <person name="Floi Bucao C."/>
            <person name="Jouanno E."/>
            <person name="Wen M."/>
            <person name="Mejri S."/>
            <person name="Dirks R."/>
            <person name="Jansen H."/>
            <person name="Henkel C."/>
            <person name="Chen W.J."/>
            <person name="Zahm M."/>
            <person name="Cabau C."/>
            <person name="Klopp C."/>
            <person name="Thompson A.W."/>
            <person name="Robinson-Rechavi M."/>
            <person name="Braasch I."/>
            <person name="Lecointre G."/>
            <person name="Bobe J."/>
            <person name="Postlethwait J.H."/>
            <person name="Berthelot C."/>
            <person name="Roest Crollius H."/>
            <person name="Guiguen Y."/>
        </authorList>
    </citation>
    <scope>NUCLEOTIDE SEQUENCE</scope>
    <source>
        <strain evidence="2">WJC10195</strain>
    </source>
</reference>
<gene>
    <name evidence="2" type="ORF">SKAU_G00084670</name>
</gene>
<evidence type="ECO:0000313" key="3">
    <source>
        <dbReference type="Proteomes" id="UP001152622"/>
    </source>
</evidence>
<sequence length="188" mass="20481">MAKTQPWEAKSGEYRDSGGGPSSALQRKRRCGKTKSGGKKASFPCSHLLTIPQVSPKSKHFNPPPIYRCPGGARLRIEGPEQGDYPGHLSERAGLSRIRALPTRPCGAAGDSEAERGGLHPSLARHAEVLQFEREIKPGDTHNNATRLGLGPYQRDTSCSGWKPAEKEISSLQMNPPRHRPHPGIILQ</sequence>
<feature type="region of interest" description="Disordered" evidence="1">
    <location>
        <begin position="1"/>
        <end position="44"/>
    </location>
</feature>
<keyword evidence="3" id="KW-1185">Reference proteome</keyword>
<feature type="region of interest" description="Disordered" evidence="1">
    <location>
        <begin position="139"/>
        <end position="188"/>
    </location>
</feature>
<accession>A0A9Q1FV65</accession>
<dbReference type="Proteomes" id="UP001152622">
    <property type="component" value="Chromosome 3"/>
</dbReference>
<organism evidence="2 3">
    <name type="scientific">Synaphobranchus kaupii</name>
    <name type="common">Kaup's arrowtooth eel</name>
    <dbReference type="NCBI Taxonomy" id="118154"/>
    <lineage>
        <taxon>Eukaryota</taxon>
        <taxon>Metazoa</taxon>
        <taxon>Chordata</taxon>
        <taxon>Craniata</taxon>
        <taxon>Vertebrata</taxon>
        <taxon>Euteleostomi</taxon>
        <taxon>Actinopterygii</taxon>
        <taxon>Neopterygii</taxon>
        <taxon>Teleostei</taxon>
        <taxon>Anguilliformes</taxon>
        <taxon>Synaphobranchidae</taxon>
        <taxon>Synaphobranchus</taxon>
    </lineage>
</organism>
<evidence type="ECO:0000256" key="1">
    <source>
        <dbReference type="SAM" id="MobiDB-lite"/>
    </source>
</evidence>
<dbReference type="EMBL" id="JAINUF010000003">
    <property type="protein sequence ID" value="KAJ8368439.1"/>
    <property type="molecule type" value="Genomic_DNA"/>
</dbReference>